<dbReference type="Pfam" id="PF02661">
    <property type="entry name" value="Fic"/>
    <property type="match status" value="1"/>
</dbReference>
<dbReference type="PANTHER" id="PTHR13504:SF38">
    <property type="entry name" value="FIDO DOMAIN-CONTAINING PROTEIN"/>
    <property type="match status" value="1"/>
</dbReference>
<dbReference type="Gene3D" id="1.10.3290.10">
    <property type="entry name" value="Fido-like domain"/>
    <property type="match status" value="1"/>
</dbReference>
<evidence type="ECO:0000259" key="1">
    <source>
        <dbReference type="PROSITE" id="PS51459"/>
    </source>
</evidence>
<dbReference type="InterPro" id="IPR003812">
    <property type="entry name" value="Fido"/>
</dbReference>
<gene>
    <name evidence="2" type="ORF">JWS13_43565</name>
</gene>
<dbReference type="PROSITE" id="PS51459">
    <property type="entry name" value="FIDO"/>
    <property type="match status" value="1"/>
</dbReference>
<dbReference type="Pfam" id="PF13784">
    <property type="entry name" value="Fic_N"/>
    <property type="match status" value="1"/>
</dbReference>
<reference evidence="2 3" key="2">
    <citation type="journal article" date="2022" name="Arch. Microbiol.">
        <title>Rhodococcus pseudokoreensis sp. nov. isolated from the rhizosphere of young M26 apple rootstocks.</title>
        <authorList>
            <person name="Kampfer P."/>
            <person name="Glaeser S.P."/>
            <person name="Blom J."/>
            <person name="Wolf J."/>
            <person name="Benning S."/>
            <person name="Schloter M."/>
            <person name="Neumann-Schaal M."/>
        </authorList>
    </citation>
    <scope>NUCLEOTIDE SEQUENCE [LARGE SCALE GENOMIC DNA]</scope>
    <source>
        <strain evidence="2 3">R79</strain>
    </source>
</reference>
<dbReference type="InterPro" id="IPR025758">
    <property type="entry name" value="Fic/DOC_N"/>
</dbReference>
<name>A0A974WCT3_9NOCA</name>
<dbReference type="InterPro" id="IPR040198">
    <property type="entry name" value="Fido_containing"/>
</dbReference>
<keyword evidence="3" id="KW-1185">Reference proteome</keyword>
<organism evidence="2 3">
    <name type="scientific">Rhodococcus pseudokoreensis</name>
    <dbReference type="NCBI Taxonomy" id="2811421"/>
    <lineage>
        <taxon>Bacteria</taxon>
        <taxon>Bacillati</taxon>
        <taxon>Actinomycetota</taxon>
        <taxon>Actinomycetes</taxon>
        <taxon>Mycobacteriales</taxon>
        <taxon>Nocardiaceae</taxon>
        <taxon>Rhodococcus</taxon>
    </lineage>
</organism>
<dbReference type="SUPFAM" id="SSF140931">
    <property type="entry name" value="Fic-like"/>
    <property type="match status" value="1"/>
</dbReference>
<accession>A0A974WCT3</accession>
<proteinExistence type="predicted"/>
<reference evidence="2 3" key="1">
    <citation type="journal article" date="2021" name="Microbiol. Resour. Announc.">
        <title>Complete Genome Sequences of Two Rhodococcus sp. Strains with Large and Linear Chromosomes, Isolated from Apple Rhizosphere.</title>
        <authorList>
            <person name="Benning S."/>
            <person name="Brugnone N."/>
            <person name="Siani R."/>
            <person name="Kublik S."/>
            <person name="Schloter M."/>
            <person name="Rad V."/>
        </authorList>
    </citation>
    <scope>NUCLEOTIDE SEQUENCE [LARGE SCALE GENOMIC DNA]</scope>
    <source>
        <strain evidence="2 3">R79</strain>
    </source>
</reference>
<sequence>MASATGGQLWPCIAYEQRPWTSTSADYGSRREKRLTSGPYRASVPAFIADRALLLSGELQALTEEAATELARFDVEVGHITAPFASILLRTESASSSEIENLTSGARQIALAELGEHASRNARLIVGNVRAMQAALELSDAIDAEAILQMHHALLENGDPTIAGRWREQQVWIGGGNLGPHTAQFVPPHHDRIPELIDDLIAFANRVDLPVIAQIAVAHAQFETIHPFPDGNGRVGRALIQAMFRGGQLTRSVAVPVSAGLLHDTGAYFEALGHYRSGNIEPIVRAIAEASFGAVANGRTLVKDLELVRADWRTRVTARRDAAVHRLVELLLRQPVVDNKLVMSALAVTGANAQIAIDRLVDAEILTQITDGRRNRIWQAKDIVRVLDEFAARAKRRR</sequence>
<protein>
    <submittedName>
        <fullName evidence="2">Fic family protein</fullName>
    </submittedName>
</protein>
<evidence type="ECO:0000313" key="3">
    <source>
        <dbReference type="Proteomes" id="UP000662986"/>
    </source>
</evidence>
<feature type="domain" description="Fido" evidence="1">
    <location>
        <begin position="142"/>
        <end position="289"/>
    </location>
</feature>
<dbReference type="RefSeq" id="WP_206011265.1">
    <property type="nucleotide sequence ID" value="NZ_CP070619.1"/>
</dbReference>
<dbReference type="Proteomes" id="UP000662986">
    <property type="component" value="Chromosome"/>
</dbReference>
<dbReference type="PANTHER" id="PTHR13504">
    <property type="entry name" value="FIDO DOMAIN-CONTAINING PROTEIN DDB_G0283145"/>
    <property type="match status" value="1"/>
</dbReference>
<evidence type="ECO:0000313" key="2">
    <source>
        <dbReference type="EMBL" id="QSE95002.1"/>
    </source>
</evidence>
<dbReference type="EMBL" id="CP070619">
    <property type="protein sequence ID" value="QSE95002.1"/>
    <property type="molecule type" value="Genomic_DNA"/>
</dbReference>
<dbReference type="InterPro" id="IPR036597">
    <property type="entry name" value="Fido-like_dom_sf"/>
</dbReference>